<evidence type="ECO:0000256" key="4">
    <source>
        <dbReference type="ARBA" id="ARBA00023163"/>
    </source>
</evidence>
<keyword evidence="8" id="KW-1185">Reference proteome</keyword>
<evidence type="ECO:0000256" key="5">
    <source>
        <dbReference type="ARBA" id="ARBA00023242"/>
    </source>
</evidence>
<reference evidence="7" key="2">
    <citation type="submission" date="2023-05" db="EMBL/GenBank/DDBJ databases">
        <authorList>
            <consortium name="Lawrence Berkeley National Laboratory"/>
            <person name="Steindorff A."/>
            <person name="Hensen N."/>
            <person name="Bonometti L."/>
            <person name="Westerberg I."/>
            <person name="Brannstrom I.O."/>
            <person name="Guillou S."/>
            <person name="Cros-Aarteil S."/>
            <person name="Calhoun S."/>
            <person name="Haridas S."/>
            <person name="Kuo A."/>
            <person name="Mondo S."/>
            <person name="Pangilinan J."/>
            <person name="Riley R."/>
            <person name="Labutti K."/>
            <person name="Andreopoulos B."/>
            <person name="Lipzen A."/>
            <person name="Chen C."/>
            <person name="Yanf M."/>
            <person name="Daum C."/>
            <person name="Ng V."/>
            <person name="Clum A."/>
            <person name="Ohm R."/>
            <person name="Martin F."/>
            <person name="Silar P."/>
            <person name="Natvig D."/>
            <person name="Lalanne C."/>
            <person name="Gautier V."/>
            <person name="Ament-Velasquez S.L."/>
            <person name="Kruys A."/>
            <person name="Hutchinson M.I."/>
            <person name="Powell A.J."/>
            <person name="Barry K."/>
            <person name="Miller A.N."/>
            <person name="Grigoriev I.V."/>
            <person name="Debuchy R."/>
            <person name="Gladieux P."/>
            <person name="Thoren M.H."/>
            <person name="Johannesson H."/>
        </authorList>
    </citation>
    <scope>NUCLEOTIDE SEQUENCE</scope>
    <source>
        <strain evidence="7">CBS 123565</strain>
    </source>
</reference>
<dbReference type="CDD" id="cd00067">
    <property type="entry name" value="GAL4"/>
    <property type="match status" value="1"/>
</dbReference>
<accession>A0AAN6URP0</accession>
<name>A0AAN6URP0_9PEZI</name>
<evidence type="ECO:0000256" key="1">
    <source>
        <dbReference type="ARBA" id="ARBA00004123"/>
    </source>
</evidence>
<dbReference type="GO" id="GO:0006351">
    <property type="term" value="P:DNA-templated transcription"/>
    <property type="evidence" value="ECO:0007669"/>
    <property type="project" value="InterPro"/>
</dbReference>
<gene>
    <name evidence="7" type="ORF">BT67DRAFT_373791</name>
</gene>
<feature type="domain" description="Zn(2)-C6 fungal-type" evidence="6">
    <location>
        <begin position="20"/>
        <end position="50"/>
    </location>
</feature>
<protein>
    <recommendedName>
        <fullName evidence="6">Zn(2)-C6 fungal-type domain-containing protein</fullName>
    </recommendedName>
</protein>
<dbReference type="Pfam" id="PF00172">
    <property type="entry name" value="Zn_clus"/>
    <property type="match status" value="1"/>
</dbReference>
<dbReference type="GO" id="GO:0000981">
    <property type="term" value="F:DNA-binding transcription factor activity, RNA polymerase II-specific"/>
    <property type="evidence" value="ECO:0007669"/>
    <property type="project" value="InterPro"/>
</dbReference>
<comment type="subcellular location">
    <subcellularLocation>
        <location evidence="1">Nucleus</location>
    </subcellularLocation>
</comment>
<dbReference type="Gene3D" id="4.10.240.10">
    <property type="entry name" value="Zn(2)-C6 fungal-type DNA-binding domain"/>
    <property type="match status" value="1"/>
</dbReference>
<evidence type="ECO:0000313" key="8">
    <source>
        <dbReference type="Proteomes" id="UP001304895"/>
    </source>
</evidence>
<dbReference type="SUPFAM" id="SSF57701">
    <property type="entry name" value="Zn2/Cys6 DNA-binding domain"/>
    <property type="match status" value="1"/>
</dbReference>
<evidence type="ECO:0000313" key="7">
    <source>
        <dbReference type="EMBL" id="KAK4136636.1"/>
    </source>
</evidence>
<keyword evidence="3" id="KW-0805">Transcription regulation</keyword>
<evidence type="ECO:0000256" key="2">
    <source>
        <dbReference type="ARBA" id="ARBA00022723"/>
    </source>
</evidence>
<keyword evidence="2" id="KW-0479">Metal-binding</keyword>
<dbReference type="EMBL" id="MU853403">
    <property type="protein sequence ID" value="KAK4136636.1"/>
    <property type="molecule type" value="Genomic_DNA"/>
</dbReference>
<dbReference type="CDD" id="cd12148">
    <property type="entry name" value="fungal_TF_MHR"/>
    <property type="match status" value="1"/>
</dbReference>
<organism evidence="7 8">
    <name type="scientific">Trichocladium antarcticum</name>
    <dbReference type="NCBI Taxonomy" id="1450529"/>
    <lineage>
        <taxon>Eukaryota</taxon>
        <taxon>Fungi</taxon>
        <taxon>Dikarya</taxon>
        <taxon>Ascomycota</taxon>
        <taxon>Pezizomycotina</taxon>
        <taxon>Sordariomycetes</taxon>
        <taxon>Sordariomycetidae</taxon>
        <taxon>Sordariales</taxon>
        <taxon>Chaetomiaceae</taxon>
        <taxon>Trichocladium</taxon>
    </lineage>
</organism>
<dbReference type="GO" id="GO:0008270">
    <property type="term" value="F:zinc ion binding"/>
    <property type="evidence" value="ECO:0007669"/>
    <property type="project" value="InterPro"/>
</dbReference>
<reference evidence="7" key="1">
    <citation type="journal article" date="2023" name="Mol. Phylogenet. Evol.">
        <title>Genome-scale phylogeny and comparative genomics of the fungal order Sordariales.</title>
        <authorList>
            <person name="Hensen N."/>
            <person name="Bonometti L."/>
            <person name="Westerberg I."/>
            <person name="Brannstrom I.O."/>
            <person name="Guillou S."/>
            <person name="Cros-Aarteil S."/>
            <person name="Calhoun S."/>
            <person name="Haridas S."/>
            <person name="Kuo A."/>
            <person name="Mondo S."/>
            <person name="Pangilinan J."/>
            <person name="Riley R."/>
            <person name="LaButti K."/>
            <person name="Andreopoulos B."/>
            <person name="Lipzen A."/>
            <person name="Chen C."/>
            <person name="Yan M."/>
            <person name="Daum C."/>
            <person name="Ng V."/>
            <person name="Clum A."/>
            <person name="Steindorff A."/>
            <person name="Ohm R.A."/>
            <person name="Martin F."/>
            <person name="Silar P."/>
            <person name="Natvig D.O."/>
            <person name="Lalanne C."/>
            <person name="Gautier V."/>
            <person name="Ament-Velasquez S.L."/>
            <person name="Kruys A."/>
            <person name="Hutchinson M.I."/>
            <person name="Powell A.J."/>
            <person name="Barry K."/>
            <person name="Miller A.N."/>
            <person name="Grigoriev I.V."/>
            <person name="Debuchy R."/>
            <person name="Gladieux P."/>
            <person name="Hiltunen Thoren M."/>
            <person name="Johannesson H."/>
        </authorList>
    </citation>
    <scope>NUCLEOTIDE SEQUENCE</scope>
    <source>
        <strain evidence="7">CBS 123565</strain>
    </source>
</reference>
<dbReference type="GO" id="GO:0003677">
    <property type="term" value="F:DNA binding"/>
    <property type="evidence" value="ECO:0007669"/>
    <property type="project" value="InterPro"/>
</dbReference>
<evidence type="ECO:0000256" key="3">
    <source>
        <dbReference type="ARBA" id="ARBA00023015"/>
    </source>
</evidence>
<dbReference type="GO" id="GO:0005634">
    <property type="term" value="C:nucleus"/>
    <property type="evidence" value="ECO:0007669"/>
    <property type="project" value="UniProtKB-SubCell"/>
</dbReference>
<dbReference type="AlphaFoldDB" id="A0AAN6URP0"/>
<dbReference type="InterPro" id="IPR001138">
    <property type="entry name" value="Zn2Cys6_DnaBD"/>
</dbReference>
<dbReference type="PROSITE" id="PS50048">
    <property type="entry name" value="ZN2_CY6_FUNGAL_2"/>
    <property type="match status" value="1"/>
</dbReference>
<keyword evidence="4" id="KW-0804">Transcription</keyword>
<dbReference type="InterPro" id="IPR050815">
    <property type="entry name" value="TF_fung"/>
</dbReference>
<dbReference type="PANTHER" id="PTHR47338:SF20">
    <property type="entry name" value="ZN(II)2CYS6 TRANSCRIPTION FACTOR (EUROFUNG)"/>
    <property type="match status" value="1"/>
</dbReference>
<sequence>MSSSSAASSPPQPEGKFKNACLRCNGLKRRCNKALPACKTCAQRGQTCQYVDLALLRGNLLGAIESVKDVHALAFRAVLDAHGLNQNRVDQAISSYFKGVNTWFTIVDQSRFEPQARDLATNPSAETCVLVLCMSLIANPPKPRTGPSRTRSQGLGDDPYHFSKAILSLVQSKLPTAIPLLQAQLLIAMYEYSQSMPQQAYMSLGQCFQIAKMLGWHKRQFWSVERQAAAPRDMKLCSILWWSIVHLDCLLNVGYPDQAYPMLTAGLGHEPAIPFPEALDQYLPGGFASPGLAIMALPEAASAWYLNRVLQQLSDPGPTPAADRDALFELITEHTSKILSSKGRVGDRNAALGTNFIALTKLNQAGLVGGTSPLMAADQDQDRVRAAETTRHIVRVVRDDAAHLAQSADRLGTGTLTPCWAFAIYNASLLLVAHGNAVLREPDWLSTVEQLKDSLDTLSRRWRIAEGYSQSLGIALNSRLGGYAADVAR</sequence>
<proteinExistence type="predicted"/>
<comment type="caution">
    <text evidence="7">The sequence shown here is derived from an EMBL/GenBank/DDBJ whole genome shotgun (WGS) entry which is preliminary data.</text>
</comment>
<dbReference type="InterPro" id="IPR036864">
    <property type="entry name" value="Zn2-C6_fun-type_DNA-bd_sf"/>
</dbReference>
<dbReference type="PANTHER" id="PTHR47338">
    <property type="entry name" value="ZN(II)2CYS6 TRANSCRIPTION FACTOR (EUROFUNG)-RELATED"/>
    <property type="match status" value="1"/>
</dbReference>
<evidence type="ECO:0000259" key="6">
    <source>
        <dbReference type="PROSITE" id="PS50048"/>
    </source>
</evidence>
<dbReference type="InterPro" id="IPR007219">
    <property type="entry name" value="XnlR_reg_dom"/>
</dbReference>
<dbReference type="Pfam" id="PF04082">
    <property type="entry name" value="Fungal_trans"/>
    <property type="match status" value="1"/>
</dbReference>
<dbReference type="Proteomes" id="UP001304895">
    <property type="component" value="Unassembled WGS sequence"/>
</dbReference>
<dbReference type="SMART" id="SM00066">
    <property type="entry name" value="GAL4"/>
    <property type="match status" value="1"/>
</dbReference>
<keyword evidence="5" id="KW-0539">Nucleus</keyword>